<dbReference type="STRING" id="27835.A0A0N4XTC4"/>
<evidence type="ECO:0000313" key="3">
    <source>
        <dbReference type="WBParaSite" id="NBR_0000583901-mRNA-1"/>
    </source>
</evidence>
<accession>A0A0N4XTC4</accession>
<dbReference type="AlphaFoldDB" id="A0A0N4XTC4"/>
<proteinExistence type="predicted"/>
<protein>
    <submittedName>
        <fullName evidence="3">Integrase catalytic domain-containing protein</fullName>
    </submittedName>
</protein>
<dbReference type="WBParaSite" id="NBR_0000583901-mRNA-1">
    <property type="protein sequence ID" value="NBR_0000583901-mRNA-1"/>
    <property type="gene ID" value="NBR_0000583901"/>
</dbReference>
<organism evidence="3">
    <name type="scientific">Nippostrongylus brasiliensis</name>
    <name type="common">Rat hookworm</name>
    <dbReference type="NCBI Taxonomy" id="27835"/>
    <lineage>
        <taxon>Eukaryota</taxon>
        <taxon>Metazoa</taxon>
        <taxon>Ecdysozoa</taxon>
        <taxon>Nematoda</taxon>
        <taxon>Chromadorea</taxon>
        <taxon>Rhabditida</taxon>
        <taxon>Rhabditina</taxon>
        <taxon>Rhabditomorpha</taxon>
        <taxon>Strongyloidea</taxon>
        <taxon>Heligmosomidae</taxon>
        <taxon>Nippostrongylus</taxon>
    </lineage>
</organism>
<dbReference type="Proteomes" id="UP000271162">
    <property type="component" value="Unassembled WGS sequence"/>
</dbReference>
<gene>
    <name evidence="1" type="ORF">NBR_LOCUS5840</name>
</gene>
<keyword evidence="2" id="KW-1185">Reference proteome</keyword>
<reference evidence="3" key="1">
    <citation type="submission" date="2017-02" db="UniProtKB">
        <authorList>
            <consortium name="WormBaseParasite"/>
        </authorList>
    </citation>
    <scope>IDENTIFICATION</scope>
</reference>
<evidence type="ECO:0000313" key="2">
    <source>
        <dbReference type="Proteomes" id="UP000271162"/>
    </source>
</evidence>
<sequence>MSGPFRVIEASSNSATVTLIGENREPCRVPFDQLVKVPKEIDDTPIKGLTARGNRGRPKKGNKNLAKNTCASIKFSTFRTSFSSTTDVHHADWHCPGKLMCQGAEVECSIDVALKDIVPNVPFGDLKFSSPYELSRLLSILSQSHLPESWRTARMLDRSYDTTSPIGLGLAWSFYRRHCVHMTLATVTDAGRVLPNHPSRGKCDPYNIANIADNARKYADTHPWTSSSWKEVKPRKNFIILPTGFERVLEGFKTETQTAVVLKKPEDLKPEWFVEDFSSIILFNPAEFAGTMRWRGAWTLLMQTIARGTELIVLAGPENDREWRRSVDMLRDLCEETIAQRPSLQNHIRCLLPHRSQYEMIGAGFRTATHEQGKLFTESTSKRFWTSTMAQCSAFISLAPFSRRPHGNTRNHVKAFKPAHSQQRQKVGTFTPTRQNYKKLVPFREQRPKGGHTSRNTLKEAQICRIGNQVYTLTPVHDHKKGAPRKAGRKF</sequence>
<reference evidence="1 2" key="2">
    <citation type="submission" date="2018-11" db="EMBL/GenBank/DDBJ databases">
        <authorList>
            <consortium name="Pathogen Informatics"/>
        </authorList>
    </citation>
    <scope>NUCLEOTIDE SEQUENCE [LARGE SCALE GENOMIC DNA]</scope>
</reference>
<evidence type="ECO:0000313" key="1">
    <source>
        <dbReference type="EMBL" id="VDL69429.1"/>
    </source>
</evidence>
<dbReference type="EMBL" id="UYSL01019761">
    <property type="protein sequence ID" value="VDL69429.1"/>
    <property type="molecule type" value="Genomic_DNA"/>
</dbReference>
<name>A0A0N4XTC4_NIPBR</name>